<feature type="site" description="Lowers pKa of active site Cys" evidence="3">
    <location>
        <position position="252"/>
    </location>
</feature>
<feature type="compositionally biased region" description="Basic and acidic residues" evidence="4">
    <location>
        <begin position="318"/>
        <end position="328"/>
    </location>
</feature>
<feature type="site" description="Lowers pKa of active site Cys" evidence="3">
    <location>
        <position position="295"/>
    </location>
</feature>
<dbReference type="PANTHER" id="PTHR32419:SF6">
    <property type="entry name" value="GLUTATHIONE S-TRANSFERASE OMEGA-LIKE 1-RELATED"/>
    <property type="match status" value="1"/>
</dbReference>
<dbReference type="PANTHER" id="PTHR32419">
    <property type="entry name" value="GLUTATHIONYL-HYDROQUINONE REDUCTASE"/>
    <property type="match status" value="1"/>
</dbReference>
<dbReference type="InterPro" id="IPR004045">
    <property type="entry name" value="Glutathione_S-Trfase_N"/>
</dbReference>
<dbReference type="FunFam" id="3.40.30.10:FF:000058">
    <property type="entry name" value="Glutathione S-transferase, omega"/>
    <property type="match status" value="1"/>
</dbReference>
<sequence length="328" mass="37465">MGLLVDGQWQDTWYDTKSTGGRFQRTVTSFRRWVTPDGAPGPDGQDAVPAEAGRYHLYVSLACPWAHRTLILRKLKKLEDVISLSVVDWHMAEEGWVFSERQGAIPDSVNGAKRLYEVYLKADPTYTGRVTVPVLWDKKEGTIVNNESAEILRMFNSSFDAFGDASVDVCPVDLKAEIDAVNGFVYDKVNNGVYKCGFATTQDAYEDAFHQFFGALDELEERLGRQRYLIGPRITEADWRLFTTLIRFDPVYVGHFKCNRKRIADYPNLFHYMLELYQWPGVAETVDFHHIKHHYYESHGTINPTGIVPLGPEQDLTQPHDRERLPAG</sequence>
<dbReference type="Gene3D" id="1.20.1050.10">
    <property type="match status" value="1"/>
</dbReference>
<evidence type="ECO:0000313" key="6">
    <source>
        <dbReference type="EMBL" id="KTQ86961.1"/>
    </source>
</evidence>
<feature type="domain" description="GST C-terminal" evidence="5">
    <location>
        <begin position="171"/>
        <end position="298"/>
    </location>
</feature>
<organism evidence="6 7">
    <name type="scientific">Aureimonas ureilytica</name>
    <dbReference type="NCBI Taxonomy" id="401562"/>
    <lineage>
        <taxon>Bacteria</taxon>
        <taxon>Pseudomonadati</taxon>
        <taxon>Pseudomonadota</taxon>
        <taxon>Alphaproteobacteria</taxon>
        <taxon>Hyphomicrobiales</taxon>
        <taxon>Aurantimonadaceae</taxon>
        <taxon>Aureimonas</taxon>
    </lineage>
</organism>
<dbReference type="SUPFAM" id="SSF52833">
    <property type="entry name" value="Thioredoxin-like"/>
    <property type="match status" value="1"/>
</dbReference>
<proteinExistence type="predicted"/>
<evidence type="ECO:0000256" key="4">
    <source>
        <dbReference type="SAM" id="MobiDB-lite"/>
    </source>
</evidence>
<dbReference type="AlphaFoldDB" id="A0A175R6N7"/>
<feature type="binding site" evidence="2">
    <location>
        <begin position="147"/>
        <end position="148"/>
    </location>
    <ligand>
        <name>glutathione</name>
        <dbReference type="ChEBI" id="CHEBI:57925"/>
    </ligand>
</feature>
<dbReference type="InterPro" id="IPR010987">
    <property type="entry name" value="Glutathione-S-Trfase_C-like"/>
</dbReference>
<evidence type="ECO:0000256" key="1">
    <source>
        <dbReference type="PIRSR" id="PIRSR015753-1"/>
    </source>
</evidence>
<dbReference type="CDD" id="cd03190">
    <property type="entry name" value="GST_C_Omega_like"/>
    <property type="match status" value="1"/>
</dbReference>
<feature type="binding site" evidence="2">
    <location>
        <begin position="129"/>
        <end position="132"/>
    </location>
    <ligand>
        <name>glutathione</name>
        <dbReference type="ChEBI" id="CHEBI:57925"/>
    </ligand>
</feature>
<dbReference type="GO" id="GO:0005737">
    <property type="term" value="C:cytoplasm"/>
    <property type="evidence" value="ECO:0007669"/>
    <property type="project" value="TreeGrafter"/>
</dbReference>
<dbReference type="PIRSF" id="PIRSF015753">
    <property type="entry name" value="GST"/>
    <property type="match status" value="1"/>
</dbReference>
<dbReference type="OrthoDB" id="9769158at2"/>
<dbReference type="Pfam" id="PF13409">
    <property type="entry name" value="GST_N_2"/>
    <property type="match status" value="1"/>
</dbReference>
<name>A0A175R6N7_9HYPH</name>
<evidence type="ECO:0000259" key="5">
    <source>
        <dbReference type="PROSITE" id="PS50405"/>
    </source>
</evidence>
<dbReference type="InterPro" id="IPR036282">
    <property type="entry name" value="Glutathione-S-Trfase_C_sf"/>
</dbReference>
<protein>
    <submittedName>
        <fullName evidence="6">Glutathionyl-hydroquinone reductase YqjG</fullName>
    </submittedName>
</protein>
<accession>A0A175R6N7</accession>
<feature type="active site" description="Proton donor/acceptor" evidence="1">
    <location>
        <position position="194"/>
    </location>
</feature>
<dbReference type="Pfam" id="PF13410">
    <property type="entry name" value="GST_C_2"/>
    <property type="match status" value="1"/>
</dbReference>
<dbReference type="RefSeq" id="WP_058636073.1">
    <property type="nucleotide sequence ID" value="NZ_LDPZ01000046.1"/>
</dbReference>
<dbReference type="SUPFAM" id="SSF47616">
    <property type="entry name" value="GST C-terminal domain-like"/>
    <property type="match status" value="1"/>
</dbReference>
<feature type="active site" description="Nucleophile" evidence="1">
    <location>
        <position position="63"/>
    </location>
</feature>
<comment type="caution">
    <text evidence="6">The sequence shown here is derived from an EMBL/GenBank/DDBJ whole genome shotgun (WGS) entry which is preliminary data.</text>
</comment>
<dbReference type="InterPro" id="IPR036249">
    <property type="entry name" value="Thioredoxin-like_sf"/>
</dbReference>
<dbReference type="EMBL" id="LDPZ01000046">
    <property type="protein sequence ID" value="KTQ86961.1"/>
    <property type="molecule type" value="Genomic_DNA"/>
</dbReference>
<dbReference type="InterPro" id="IPR040079">
    <property type="entry name" value="Glutathione_S-Trfase"/>
</dbReference>
<dbReference type="SFLD" id="SFLDG01148">
    <property type="entry name" value="Xi_(cytGST)"/>
    <property type="match status" value="1"/>
</dbReference>
<evidence type="ECO:0000313" key="7">
    <source>
        <dbReference type="Proteomes" id="UP000078272"/>
    </source>
</evidence>
<evidence type="ECO:0000256" key="3">
    <source>
        <dbReference type="PIRSR" id="PIRSR015753-3"/>
    </source>
</evidence>
<reference evidence="6 7" key="1">
    <citation type="journal article" date="2016" name="Front. Microbiol.">
        <title>Genomic Resource of Rice Seed Associated Bacteria.</title>
        <authorList>
            <person name="Midha S."/>
            <person name="Bansal K."/>
            <person name="Sharma S."/>
            <person name="Kumar N."/>
            <person name="Patil P.P."/>
            <person name="Chaudhry V."/>
            <person name="Patil P.B."/>
        </authorList>
    </citation>
    <scope>NUCLEOTIDE SEQUENCE [LARGE SCALE GENOMIC DNA]</scope>
    <source>
        <strain evidence="6 7">NS226</strain>
    </source>
</reference>
<gene>
    <name evidence="6" type="ORF">NS226_17705</name>
</gene>
<feature type="binding site" evidence="2">
    <location>
        <position position="96"/>
    </location>
    <ligand>
        <name>glutathione</name>
        <dbReference type="ChEBI" id="CHEBI:57925"/>
    </ligand>
</feature>
<dbReference type="SFLD" id="SFLDS00019">
    <property type="entry name" value="Glutathione_Transferase_(cytos"/>
    <property type="match status" value="1"/>
</dbReference>
<dbReference type="InterPro" id="IPR016639">
    <property type="entry name" value="GST_Omega/GSH"/>
</dbReference>
<dbReference type="Gene3D" id="3.40.30.10">
    <property type="entry name" value="Glutaredoxin"/>
    <property type="match status" value="1"/>
</dbReference>
<dbReference type="PATRIC" id="fig|401562.3.peg.3480"/>
<dbReference type="SFLD" id="SFLDG01206">
    <property type="entry name" value="Xi.1"/>
    <property type="match status" value="1"/>
</dbReference>
<dbReference type="GO" id="GO:0004364">
    <property type="term" value="F:glutathione transferase activity"/>
    <property type="evidence" value="ECO:0007669"/>
    <property type="project" value="InterPro"/>
</dbReference>
<evidence type="ECO:0000256" key="2">
    <source>
        <dbReference type="PIRSR" id="PIRSR015753-2"/>
    </source>
</evidence>
<dbReference type="FunFam" id="1.20.1050.10:FF:000019">
    <property type="entry name" value="Glutathione S-transferase, omega"/>
    <property type="match status" value="1"/>
</dbReference>
<feature type="region of interest" description="Disordered" evidence="4">
    <location>
        <begin position="308"/>
        <end position="328"/>
    </location>
</feature>
<dbReference type="Proteomes" id="UP000078272">
    <property type="component" value="Unassembled WGS sequence"/>
</dbReference>
<dbReference type="InterPro" id="IPR047047">
    <property type="entry name" value="GST_Omega-like_C"/>
</dbReference>
<dbReference type="PROSITE" id="PS50405">
    <property type="entry name" value="GST_CTER"/>
    <property type="match status" value="1"/>
</dbReference>